<evidence type="ECO:0000313" key="2">
    <source>
        <dbReference type="Proteomes" id="UP000219338"/>
    </source>
</evidence>
<gene>
    <name evidence="1" type="ORF">ARMOST_18676</name>
</gene>
<dbReference type="EMBL" id="FUEG01000027">
    <property type="protein sequence ID" value="SJL15190.1"/>
    <property type="molecule type" value="Genomic_DNA"/>
</dbReference>
<keyword evidence="2" id="KW-1185">Reference proteome</keyword>
<evidence type="ECO:0000313" key="1">
    <source>
        <dbReference type="EMBL" id="SJL15190.1"/>
    </source>
</evidence>
<organism evidence="1 2">
    <name type="scientific">Armillaria ostoyae</name>
    <name type="common">Armillaria root rot fungus</name>
    <dbReference type="NCBI Taxonomy" id="47428"/>
    <lineage>
        <taxon>Eukaryota</taxon>
        <taxon>Fungi</taxon>
        <taxon>Dikarya</taxon>
        <taxon>Basidiomycota</taxon>
        <taxon>Agaricomycotina</taxon>
        <taxon>Agaricomycetes</taxon>
        <taxon>Agaricomycetidae</taxon>
        <taxon>Agaricales</taxon>
        <taxon>Marasmiineae</taxon>
        <taxon>Physalacriaceae</taxon>
        <taxon>Armillaria</taxon>
    </lineage>
</organism>
<proteinExistence type="predicted"/>
<accession>A0A284S2F2</accession>
<dbReference type="Proteomes" id="UP000219338">
    <property type="component" value="Unassembled WGS sequence"/>
</dbReference>
<dbReference type="AlphaFoldDB" id="A0A284S2F2"/>
<name>A0A284S2F2_ARMOS</name>
<protein>
    <submittedName>
        <fullName evidence="1">Uncharacterized protein</fullName>
    </submittedName>
</protein>
<sequence length="147" mass="16675">MLWIDDGSVEVTGYPYAIQRWARQRLTSSIELNSWSLEHRKASKLVGALFGSFNLVPPGIIPRANNNVRWVTAPHDALSQTLSTEIHDTVMIEDAGRNQRLLVYARISVLTCREHNDDEIQCAWMVVWRREDVGTAAVRAIDSLVDM</sequence>
<reference evidence="2" key="1">
    <citation type="journal article" date="2017" name="Nat. Ecol. Evol.">
        <title>Genome expansion and lineage-specific genetic innovations in the forest pathogenic fungi Armillaria.</title>
        <authorList>
            <person name="Sipos G."/>
            <person name="Prasanna A.N."/>
            <person name="Walter M.C."/>
            <person name="O'Connor E."/>
            <person name="Balint B."/>
            <person name="Krizsan K."/>
            <person name="Kiss B."/>
            <person name="Hess J."/>
            <person name="Varga T."/>
            <person name="Slot J."/>
            <person name="Riley R."/>
            <person name="Boka B."/>
            <person name="Rigling D."/>
            <person name="Barry K."/>
            <person name="Lee J."/>
            <person name="Mihaltcheva S."/>
            <person name="LaButti K."/>
            <person name="Lipzen A."/>
            <person name="Waldron R."/>
            <person name="Moloney N.M."/>
            <person name="Sperisen C."/>
            <person name="Kredics L."/>
            <person name="Vagvoelgyi C."/>
            <person name="Patrignani A."/>
            <person name="Fitzpatrick D."/>
            <person name="Nagy I."/>
            <person name="Doyle S."/>
            <person name="Anderson J.B."/>
            <person name="Grigoriev I.V."/>
            <person name="Gueldener U."/>
            <person name="Muensterkoetter M."/>
            <person name="Nagy L.G."/>
        </authorList>
    </citation>
    <scope>NUCLEOTIDE SEQUENCE [LARGE SCALE GENOMIC DNA]</scope>
    <source>
        <strain evidence="2">C18/9</strain>
    </source>
</reference>